<feature type="compositionally biased region" description="Basic residues" evidence="3">
    <location>
        <begin position="18"/>
        <end position="30"/>
    </location>
</feature>
<dbReference type="Pfam" id="PF00013">
    <property type="entry name" value="KH_1"/>
    <property type="match status" value="1"/>
</dbReference>
<dbReference type="HOGENOM" id="CLU_068329_0_0_1"/>
<keyword evidence="1" id="KW-0677">Repeat</keyword>
<evidence type="ECO:0000259" key="4">
    <source>
        <dbReference type="SMART" id="SM00322"/>
    </source>
</evidence>
<dbReference type="InterPro" id="IPR004088">
    <property type="entry name" value="KH_dom_type_1"/>
</dbReference>
<dbReference type="PROSITE" id="PS50084">
    <property type="entry name" value="KH_TYPE_1"/>
    <property type="match status" value="1"/>
</dbReference>
<name>E3MJY5_CAERE</name>
<dbReference type="InterPro" id="IPR004087">
    <property type="entry name" value="KH_dom"/>
</dbReference>
<proteinExistence type="predicted"/>
<keyword evidence="6" id="KW-1185">Reference proteome</keyword>
<feature type="compositionally biased region" description="Low complexity" evidence="3">
    <location>
        <begin position="56"/>
        <end position="65"/>
    </location>
</feature>
<dbReference type="eggNOG" id="KOG2191">
    <property type="taxonomic scope" value="Eukaryota"/>
</dbReference>
<dbReference type="SUPFAM" id="SSF54791">
    <property type="entry name" value="Eukaryotic type KH-domain (KH-domain type I)"/>
    <property type="match status" value="1"/>
</dbReference>
<gene>
    <name evidence="5" type="ORF">CRE_28673</name>
</gene>
<dbReference type="PANTHER" id="PTHR10288">
    <property type="entry name" value="KH DOMAIN CONTAINING RNA BINDING PROTEIN"/>
    <property type="match status" value="1"/>
</dbReference>
<sequence length="329" mass="37335">MSPINDASIKKNTESNRMQKKKPNPRCVKCRRQEKEGTKKPTPPSSRPQNATDGPANKNANKNANYGQEDEDGDRPLSIKFLIPSSTVGAIIGVSGVVINTLRKDHKCQIQINKNETYPGTTEYICFMKGRLNDILAVIESIQDKIRKKCADQVGNDEFDFDTPRGSEMKIVVPNTSAKMIRAKDKTYMKLIRKRFACQLEIYPKGMSVAVKRERVVTVAHEESATLLKAVRRVLRKVALDPHHCSEIKDEDFKDNKKSQIVRSPEKVEEIEEMKPFLCTESGKMCFNRLKEKYMLTGEIGGCPTPVSDHPTADDIRQWAIGYEEIRKY</sequence>
<dbReference type="Proteomes" id="UP000008281">
    <property type="component" value="Unassembled WGS sequence"/>
</dbReference>
<feature type="domain" description="K Homology" evidence="4">
    <location>
        <begin position="165"/>
        <end position="239"/>
    </location>
</feature>
<reference evidence="5" key="1">
    <citation type="submission" date="2007-07" db="EMBL/GenBank/DDBJ databases">
        <title>PCAP assembly of the Caenorhabditis remanei genome.</title>
        <authorList>
            <consortium name="The Caenorhabditis remanei Sequencing Consortium"/>
            <person name="Wilson R.K."/>
        </authorList>
    </citation>
    <scope>NUCLEOTIDE SEQUENCE [LARGE SCALE GENOMIC DNA]</scope>
    <source>
        <strain evidence="5">PB4641</strain>
    </source>
</reference>
<dbReference type="Gene3D" id="3.30.310.210">
    <property type="match status" value="1"/>
</dbReference>
<evidence type="ECO:0000313" key="5">
    <source>
        <dbReference type="EMBL" id="EFP03792.1"/>
    </source>
</evidence>
<evidence type="ECO:0000313" key="6">
    <source>
        <dbReference type="Proteomes" id="UP000008281"/>
    </source>
</evidence>
<evidence type="ECO:0000256" key="2">
    <source>
        <dbReference type="PROSITE-ProRule" id="PRU00117"/>
    </source>
</evidence>
<keyword evidence="2" id="KW-0694">RNA-binding</keyword>
<accession>E3MJY5</accession>
<dbReference type="InParanoid" id="E3MJY5"/>
<dbReference type="EMBL" id="DS268451">
    <property type="protein sequence ID" value="EFP03792.1"/>
    <property type="molecule type" value="Genomic_DNA"/>
</dbReference>
<dbReference type="GO" id="GO:0003723">
    <property type="term" value="F:RNA binding"/>
    <property type="evidence" value="ECO:0007669"/>
    <property type="project" value="UniProtKB-UniRule"/>
</dbReference>
<organism evidence="6">
    <name type="scientific">Caenorhabditis remanei</name>
    <name type="common">Caenorhabditis vulgaris</name>
    <dbReference type="NCBI Taxonomy" id="31234"/>
    <lineage>
        <taxon>Eukaryota</taxon>
        <taxon>Metazoa</taxon>
        <taxon>Ecdysozoa</taxon>
        <taxon>Nematoda</taxon>
        <taxon>Chromadorea</taxon>
        <taxon>Rhabditida</taxon>
        <taxon>Rhabditina</taxon>
        <taxon>Rhabditomorpha</taxon>
        <taxon>Rhabditoidea</taxon>
        <taxon>Rhabditidae</taxon>
        <taxon>Peloderinae</taxon>
        <taxon>Caenorhabditis</taxon>
    </lineage>
</organism>
<feature type="region of interest" description="Disordered" evidence="3">
    <location>
        <begin position="1"/>
        <end position="75"/>
    </location>
</feature>
<dbReference type="OrthoDB" id="441329at2759"/>
<evidence type="ECO:0000256" key="3">
    <source>
        <dbReference type="SAM" id="MobiDB-lite"/>
    </source>
</evidence>
<dbReference type="AlphaFoldDB" id="E3MJY5"/>
<feature type="domain" description="K Homology" evidence="4">
    <location>
        <begin position="75"/>
        <end position="147"/>
    </location>
</feature>
<dbReference type="SMART" id="SM00322">
    <property type="entry name" value="KH"/>
    <property type="match status" value="2"/>
</dbReference>
<dbReference type="STRING" id="31234.E3MJY5"/>
<dbReference type="InterPro" id="IPR036612">
    <property type="entry name" value="KH_dom_type_1_sf"/>
</dbReference>
<protein>
    <recommendedName>
        <fullName evidence="4">K Homology domain-containing protein</fullName>
    </recommendedName>
</protein>
<evidence type="ECO:0000256" key="1">
    <source>
        <dbReference type="ARBA" id="ARBA00022737"/>
    </source>
</evidence>